<evidence type="ECO:0000256" key="8">
    <source>
        <dbReference type="ARBA" id="ARBA00022840"/>
    </source>
</evidence>
<dbReference type="CDD" id="cd03221">
    <property type="entry name" value="ABCF_EF-3"/>
    <property type="match status" value="2"/>
</dbReference>
<evidence type="ECO:0000259" key="13">
    <source>
        <dbReference type="PROSITE" id="PS50893"/>
    </source>
</evidence>
<dbReference type="GO" id="GO:0019843">
    <property type="term" value="F:rRNA binding"/>
    <property type="evidence" value="ECO:0007669"/>
    <property type="project" value="UniProtKB-KW"/>
</dbReference>
<keyword evidence="4" id="KW-0699">rRNA-binding</keyword>
<dbReference type="FunFam" id="3.40.50.300:FF:000011">
    <property type="entry name" value="Putative ABC transporter ATP-binding component"/>
    <property type="match status" value="1"/>
</dbReference>
<feature type="compositionally biased region" description="Gly residues" evidence="12">
    <location>
        <begin position="71"/>
        <end position="86"/>
    </location>
</feature>
<dbReference type="NCBIfam" id="NF008775">
    <property type="entry name" value="PRK11819.1"/>
    <property type="match status" value="1"/>
</dbReference>
<dbReference type="SUPFAM" id="SSF52540">
    <property type="entry name" value="P-loop containing nucleoside triphosphate hydrolases"/>
    <property type="match status" value="2"/>
</dbReference>
<dbReference type="OMA" id="FKEYHRV"/>
<evidence type="ECO:0000256" key="1">
    <source>
        <dbReference type="ARBA" id="ARBA00005868"/>
    </source>
</evidence>
<feature type="region of interest" description="Disordered" evidence="12">
    <location>
        <begin position="60"/>
        <end position="98"/>
    </location>
</feature>
<feature type="compositionally biased region" description="Polar residues" evidence="12">
    <location>
        <begin position="87"/>
        <end position="98"/>
    </location>
</feature>
<dbReference type="PROSITE" id="PS00211">
    <property type="entry name" value="ABC_TRANSPORTER_1"/>
    <property type="match status" value="1"/>
</dbReference>
<dbReference type="Pfam" id="PF12848">
    <property type="entry name" value="ABC_tran_Xtn"/>
    <property type="match status" value="1"/>
</dbReference>
<dbReference type="InterPro" id="IPR003439">
    <property type="entry name" value="ABC_transporter-like_ATP-bd"/>
</dbReference>
<keyword evidence="5" id="KW-0677">Repeat</keyword>
<dbReference type="PANTHER" id="PTHR43858:SF1">
    <property type="entry name" value="ABC TRANSPORTER-RELATED PROTEIN"/>
    <property type="match status" value="1"/>
</dbReference>
<organism evidence="14 15">
    <name type="scientific">Klebsormidium nitens</name>
    <name type="common">Green alga</name>
    <name type="synonym">Ulothrix nitens</name>
    <dbReference type="NCBI Taxonomy" id="105231"/>
    <lineage>
        <taxon>Eukaryota</taxon>
        <taxon>Viridiplantae</taxon>
        <taxon>Streptophyta</taxon>
        <taxon>Klebsormidiophyceae</taxon>
        <taxon>Klebsormidiales</taxon>
        <taxon>Klebsormidiaceae</taxon>
        <taxon>Klebsormidium</taxon>
    </lineage>
</organism>
<dbReference type="FunFam" id="3.40.50.300:FF:000183">
    <property type="entry name" value="ABC transporter ATP-binding protein yjjK"/>
    <property type="match status" value="1"/>
</dbReference>
<keyword evidence="6" id="KW-0547">Nucleotide-binding</keyword>
<gene>
    <name evidence="14" type="ORF">KFL_002290170</name>
</gene>
<evidence type="ECO:0000256" key="3">
    <source>
        <dbReference type="ARBA" id="ARBA00022555"/>
    </source>
</evidence>
<dbReference type="InterPro" id="IPR022374">
    <property type="entry name" value="EttA"/>
</dbReference>
<evidence type="ECO:0000256" key="10">
    <source>
        <dbReference type="ARBA" id="ARBA00022884"/>
    </source>
</evidence>
<evidence type="ECO:0000256" key="7">
    <source>
        <dbReference type="ARBA" id="ARBA00022801"/>
    </source>
</evidence>
<keyword evidence="11" id="KW-0648">Protein biosynthesis</keyword>
<dbReference type="GO" id="GO:0045900">
    <property type="term" value="P:negative regulation of translational elongation"/>
    <property type="evidence" value="ECO:0007669"/>
    <property type="project" value="InterPro"/>
</dbReference>
<keyword evidence="9" id="KW-0810">Translation regulation</keyword>
<feature type="domain" description="ABC transporter" evidence="13">
    <location>
        <begin position="108"/>
        <end position="361"/>
    </location>
</feature>
<reference evidence="14 15" key="1">
    <citation type="journal article" date="2014" name="Nat. Commun.">
        <title>Klebsormidium flaccidum genome reveals primary factors for plant terrestrial adaptation.</title>
        <authorList>
            <person name="Hori K."/>
            <person name="Maruyama F."/>
            <person name="Fujisawa T."/>
            <person name="Togashi T."/>
            <person name="Yamamoto N."/>
            <person name="Seo M."/>
            <person name="Sato S."/>
            <person name="Yamada T."/>
            <person name="Mori H."/>
            <person name="Tajima N."/>
            <person name="Moriyama T."/>
            <person name="Ikeuchi M."/>
            <person name="Watanabe M."/>
            <person name="Wada H."/>
            <person name="Kobayashi K."/>
            <person name="Saito M."/>
            <person name="Masuda T."/>
            <person name="Sasaki-Sekimoto Y."/>
            <person name="Mashiguchi K."/>
            <person name="Awai K."/>
            <person name="Shimojima M."/>
            <person name="Masuda S."/>
            <person name="Iwai M."/>
            <person name="Nobusawa T."/>
            <person name="Narise T."/>
            <person name="Kondo S."/>
            <person name="Saito H."/>
            <person name="Sato R."/>
            <person name="Murakawa M."/>
            <person name="Ihara Y."/>
            <person name="Oshima-Yamada Y."/>
            <person name="Ohtaka K."/>
            <person name="Satoh M."/>
            <person name="Sonobe K."/>
            <person name="Ishii M."/>
            <person name="Ohtani R."/>
            <person name="Kanamori-Sato M."/>
            <person name="Honoki R."/>
            <person name="Miyazaki D."/>
            <person name="Mochizuki H."/>
            <person name="Umetsu J."/>
            <person name="Higashi K."/>
            <person name="Shibata D."/>
            <person name="Kamiya Y."/>
            <person name="Sato N."/>
            <person name="Nakamura Y."/>
            <person name="Tabata S."/>
            <person name="Ida S."/>
            <person name="Kurokawa K."/>
            <person name="Ohta H."/>
        </authorList>
    </citation>
    <scope>NUCLEOTIDE SEQUENCE [LARGE SCALE GENOMIC DNA]</scope>
    <source>
        <strain evidence="14 15">NIES-2285</strain>
    </source>
</reference>
<dbReference type="SMART" id="SM00382">
    <property type="entry name" value="AAA"/>
    <property type="match status" value="2"/>
</dbReference>
<dbReference type="NCBIfam" id="TIGR03719">
    <property type="entry name" value="ABC_ABC_ChvD"/>
    <property type="match status" value="1"/>
</dbReference>
<dbReference type="InterPro" id="IPR032781">
    <property type="entry name" value="ABC_tran_Xtn"/>
</dbReference>
<dbReference type="Pfam" id="PF00005">
    <property type="entry name" value="ABC_tran"/>
    <property type="match status" value="2"/>
</dbReference>
<dbReference type="Proteomes" id="UP000054558">
    <property type="component" value="Unassembled WGS sequence"/>
</dbReference>
<dbReference type="InterPro" id="IPR003593">
    <property type="entry name" value="AAA+_ATPase"/>
</dbReference>
<dbReference type="InterPro" id="IPR027417">
    <property type="entry name" value="P-loop_NTPase"/>
</dbReference>
<dbReference type="PANTHER" id="PTHR43858">
    <property type="entry name" value="ENERGY-DEPENDENT TRANSLATIONAL THROTTLE PROTEIN ETTA"/>
    <property type="match status" value="1"/>
</dbReference>
<dbReference type="GO" id="GO:0005524">
    <property type="term" value="F:ATP binding"/>
    <property type="evidence" value="ECO:0007669"/>
    <property type="project" value="UniProtKB-KW"/>
</dbReference>
<evidence type="ECO:0000256" key="2">
    <source>
        <dbReference type="ARBA" id="ARBA00022490"/>
    </source>
</evidence>
<proteinExistence type="inferred from homology"/>
<sequence length="656" mass="71747">MAAGVCARLHPPACTSVLQSSSFLQGGSVSFAPLFPTFSAPHSSKLSPLPNRSPLVVALAKRKKGERAPPTGGGGGGGGGNGGGTRSAGSKQVSQGSAYQNETRKIILSVRNLRKVTPQGKELLKNINLGMYLGAKIGFLGPNGAGKSTLMKILAGVDKEFDGDLYVDPGIKIGYLAQEPQLTAGETVMENIEPALADTRALLKDFEQVSSDMAAAGADIEKLMTKMERLQTAIDATNGWELERKLTRALESLRCPPGDAKVDVLSGGERRRVALCRLLLEENDILFLDEPTNHLDAEAVAWLEQYLAQFKGTVVAVTHDRYFLDNVAGWILELDRGQGIPFEGNYSGYLEAKARRLEQEDKQQSALAKNVELELEWIRKKAKGQQKKGKARMRQYEELVQQASQFQRAERLDSIHIPPGPRLGDLVVEANKLAKAYGDRVLINDLDFSLPPGGIVGVVGANGAGKTTLFKMITGRETPTDGTLRVGETVHTMYVDQSRDSLDATKSVYEEITGGNEEIALGERKVNGRAYCSWFNFKSSDQQKKVGDLSGGERNRLHMAKMFRDGGNLMLLDEPTNDLDVDTLRALEDAINDFAGCAVIISHDRWFLDRLATHILAFEGDSQVVWFEGSYSEYEEDRKRRSGNKEPTTVKFRALA</sequence>
<dbReference type="HAMAP" id="MF_00847">
    <property type="entry name" value="EttA"/>
    <property type="match status" value="1"/>
</dbReference>
<dbReference type="PROSITE" id="PS50893">
    <property type="entry name" value="ABC_TRANSPORTER_2"/>
    <property type="match status" value="2"/>
</dbReference>
<keyword evidence="7" id="KW-0378">Hydrolase</keyword>
<dbReference type="Gene3D" id="3.40.50.300">
    <property type="entry name" value="P-loop containing nucleotide triphosphate hydrolases"/>
    <property type="match status" value="2"/>
</dbReference>
<accession>A0A1Y1I9E0</accession>
<dbReference type="AlphaFoldDB" id="A0A1Y1I9E0"/>
<comment type="similarity">
    <text evidence="1">Belongs to the ABC transporter superfamily. ABCF family. Translational throttle EttA subfamily.</text>
</comment>
<keyword evidence="3" id="KW-0820">tRNA-binding</keyword>
<evidence type="ECO:0000256" key="11">
    <source>
        <dbReference type="ARBA" id="ARBA00022917"/>
    </source>
</evidence>
<dbReference type="InterPro" id="IPR017871">
    <property type="entry name" value="ABC_transporter-like_CS"/>
</dbReference>
<dbReference type="OrthoDB" id="6500128at2759"/>
<dbReference type="EMBL" id="DF237178">
    <property type="protein sequence ID" value="GAQ85327.1"/>
    <property type="molecule type" value="Genomic_DNA"/>
</dbReference>
<evidence type="ECO:0000256" key="9">
    <source>
        <dbReference type="ARBA" id="ARBA00022845"/>
    </source>
</evidence>
<evidence type="ECO:0000313" key="14">
    <source>
        <dbReference type="EMBL" id="GAQ85327.1"/>
    </source>
</evidence>
<evidence type="ECO:0000256" key="4">
    <source>
        <dbReference type="ARBA" id="ARBA00022730"/>
    </source>
</evidence>
<protein>
    <recommendedName>
        <fullName evidence="13">ABC transporter domain-containing protein</fullName>
    </recommendedName>
</protein>
<dbReference type="GO" id="GO:0000049">
    <property type="term" value="F:tRNA binding"/>
    <property type="evidence" value="ECO:0007669"/>
    <property type="project" value="UniProtKB-KW"/>
</dbReference>
<evidence type="ECO:0000256" key="5">
    <source>
        <dbReference type="ARBA" id="ARBA00022737"/>
    </source>
</evidence>
<dbReference type="GO" id="GO:0006412">
    <property type="term" value="P:translation"/>
    <property type="evidence" value="ECO:0007669"/>
    <property type="project" value="UniProtKB-KW"/>
</dbReference>
<evidence type="ECO:0000256" key="12">
    <source>
        <dbReference type="SAM" id="MobiDB-lite"/>
    </source>
</evidence>
<keyword evidence="10" id="KW-0694">RNA-binding</keyword>
<feature type="domain" description="ABC transporter" evidence="13">
    <location>
        <begin position="428"/>
        <end position="654"/>
    </location>
</feature>
<evidence type="ECO:0000313" key="15">
    <source>
        <dbReference type="Proteomes" id="UP000054558"/>
    </source>
</evidence>
<keyword evidence="8" id="KW-0067">ATP-binding</keyword>
<dbReference type="STRING" id="105231.A0A1Y1I9E0"/>
<keyword evidence="15" id="KW-1185">Reference proteome</keyword>
<name>A0A1Y1I9E0_KLENI</name>
<evidence type="ECO:0000256" key="6">
    <source>
        <dbReference type="ARBA" id="ARBA00022741"/>
    </source>
</evidence>
<keyword evidence="2" id="KW-0963">Cytoplasm</keyword>
<dbReference type="GO" id="GO:0016887">
    <property type="term" value="F:ATP hydrolysis activity"/>
    <property type="evidence" value="ECO:0007669"/>
    <property type="project" value="InterPro"/>
</dbReference>